<evidence type="ECO:0000256" key="2">
    <source>
        <dbReference type="SAM" id="SignalP"/>
    </source>
</evidence>
<keyword evidence="5" id="KW-1185">Reference proteome</keyword>
<sequence>MNIRAIHYLGLAVLLALPAFAGEPKAKEEPAAQEGIQVPKPPFSEGIFPCTSCHDGKQMKVDTKRRELGMHSEIELKHGPDSRWCLDCHDANSRDNLHLASGEKVLFTESFKLCGQCHGDKLRDWRVGVHGKRTGSWNGPKQYLLCVHCHNPHSPHFKPLKPMPPPMRPEQIRKGGAK</sequence>
<accession>A0ABQ5QCL2</accession>
<organism evidence="4 5">
    <name type="scientific">Geothrix limicola</name>
    <dbReference type="NCBI Taxonomy" id="2927978"/>
    <lineage>
        <taxon>Bacteria</taxon>
        <taxon>Pseudomonadati</taxon>
        <taxon>Acidobacteriota</taxon>
        <taxon>Holophagae</taxon>
        <taxon>Holophagales</taxon>
        <taxon>Holophagaceae</taxon>
        <taxon>Geothrix</taxon>
    </lineage>
</organism>
<feature type="signal peptide" evidence="2">
    <location>
        <begin position="1"/>
        <end position="21"/>
    </location>
</feature>
<evidence type="ECO:0000256" key="1">
    <source>
        <dbReference type="SAM" id="MobiDB-lite"/>
    </source>
</evidence>
<gene>
    <name evidence="4" type="ORF">GETHLI_03720</name>
</gene>
<dbReference type="RefSeq" id="WP_285569541.1">
    <property type="nucleotide sequence ID" value="NZ_BSDE01000001.1"/>
</dbReference>
<proteinExistence type="predicted"/>
<feature type="region of interest" description="Disordered" evidence="1">
    <location>
        <begin position="157"/>
        <end position="178"/>
    </location>
</feature>
<reference evidence="4 5" key="1">
    <citation type="journal article" date="2023" name="Antonie Van Leeuwenhoek">
        <title>Mesoterricola silvestris gen. nov., sp. nov., Mesoterricola sediminis sp. nov., Geothrix oryzae sp. nov., Geothrix edaphica sp. nov., Geothrix rubra sp. nov., and Geothrix limicola sp. nov., six novel members of Acidobacteriota isolated from soils.</title>
        <authorList>
            <person name="Itoh H."/>
            <person name="Sugisawa Y."/>
            <person name="Mise K."/>
            <person name="Xu Z."/>
            <person name="Kuniyasu M."/>
            <person name="Ushijima N."/>
            <person name="Kawano K."/>
            <person name="Kobayashi E."/>
            <person name="Shiratori Y."/>
            <person name="Masuda Y."/>
            <person name="Senoo K."/>
        </authorList>
    </citation>
    <scope>NUCLEOTIDE SEQUENCE [LARGE SCALE GENOMIC DNA]</scope>
    <source>
        <strain evidence="4 5">Red804</strain>
    </source>
</reference>
<name>A0ABQ5QCL2_9BACT</name>
<feature type="domain" description="Doubled CXXCH motif" evidence="3">
    <location>
        <begin position="82"/>
        <end position="121"/>
    </location>
</feature>
<comment type="caution">
    <text evidence="4">The sequence shown here is derived from an EMBL/GenBank/DDBJ whole genome shotgun (WGS) entry which is preliminary data.</text>
</comment>
<dbReference type="InterPro" id="IPR010177">
    <property type="entry name" value="Paired_CXXCH_1"/>
</dbReference>
<feature type="chain" id="PRO_5046417425" description="Doubled CXXCH motif domain-containing protein" evidence="2">
    <location>
        <begin position="22"/>
        <end position="178"/>
    </location>
</feature>
<dbReference type="Pfam" id="PF09699">
    <property type="entry name" value="Paired_CXXCH_1"/>
    <property type="match status" value="1"/>
</dbReference>
<dbReference type="InterPro" id="IPR036280">
    <property type="entry name" value="Multihaem_cyt_sf"/>
</dbReference>
<keyword evidence="2" id="KW-0732">Signal</keyword>
<evidence type="ECO:0000313" key="4">
    <source>
        <dbReference type="EMBL" id="GLH71870.1"/>
    </source>
</evidence>
<evidence type="ECO:0000259" key="3">
    <source>
        <dbReference type="Pfam" id="PF09699"/>
    </source>
</evidence>
<dbReference type="Proteomes" id="UP001165069">
    <property type="component" value="Unassembled WGS sequence"/>
</dbReference>
<dbReference type="SUPFAM" id="SSF48695">
    <property type="entry name" value="Multiheme cytochromes"/>
    <property type="match status" value="1"/>
</dbReference>
<evidence type="ECO:0000313" key="5">
    <source>
        <dbReference type="Proteomes" id="UP001165069"/>
    </source>
</evidence>
<dbReference type="EMBL" id="BSDE01000001">
    <property type="protein sequence ID" value="GLH71870.1"/>
    <property type="molecule type" value="Genomic_DNA"/>
</dbReference>
<protein>
    <recommendedName>
        <fullName evidence="3">Doubled CXXCH motif domain-containing protein</fullName>
    </recommendedName>
</protein>